<protein>
    <recommendedName>
        <fullName evidence="4">Ionotropic glutamate receptor C-terminal domain-containing protein</fullName>
    </recommendedName>
</protein>
<dbReference type="Proteomes" id="UP001162156">
    <property type="component" value="Unassembled WGS sequence"/>
</dbReference>
<sequence>MLMHPEDMVDTSSEGVHRVETSNYAFFMESTSIEYMTNRYCDLSMYGGLLNEKGYGIAARHGSPYLPALSRAILKLGVSGKLAALKRKWWEKKHGGTTCNHEEPEDIIGPIDLLHISGLVYITSFGVTLAVLSAILEFSIHTYRLSRILKVPLFRTFKHEIKTCFGGNVKRVIDPTLLSRSTPEDTRTETIRELEIIKDHPRLIKYRDSYNGHWNSAMVMDKKPKMLKDMEAKNEFFLPDPLYQGFIPISKKKFDSLQCLKKFCGQESQDYFSNITHLSQ</sequence>
<dbReference type="AlphaFoldDB" id="A0AAV8WLI9"/>
<dbReference type="SUPFAM" id="SSF53850">
    <property type="entry name" value="Periplasmic binding protein-like II"/>
    <property type="match status" value="1"/>
</dbReference>
<reference evidence="2" key="1">
    <citation type="journal article" date="2023" name="Insect Mol. Biol.">
        <title>Genome sequencing provides insights into the evolution of gene families encoding plant cell wall-degrading enzymes in longhorned beetles.</title>
        <authorList>
            <person name="Shin N.R."/>
            <person name="Okamura Y."/>
            <person name="Kirsch R."/>
            <person name="Pauchet Y."/>
        </authorList>
    </citation>
    <scope>NUCLEOTIDE SEQUENCE</scope>
    <source>
        <strain evidence="2">RBIC_L_NR</strain>
    </source>
</reference>
<keyword evidence="3" id="KW-1185">Reference proteome</keyword>
<dbReference type="Gene3D" id="3.40.190.10">
    <property type="entry name" value="Periplasmic binding protein-like II"/>
    <property type="match status" value="2"/>
</dbReference>
<evidence type="ECO:0000313" key="3">
    <source>
        <dbReference type="Proteomes" id="UP001162156"/>
    </source>
</evidence>
<accession>A0AAV8WLI9</accession>
<comment type="caution">
    <text evidence="2">The sequence shown here is derived from an EMBL/GenBank/DDBJ whole genome shotgun (WGS) entry which is preliminary data.</text>
</comment>
<proteinExistence type="predicted"/>
<feature type="transmembrane region" description="Helical" evidence="1">
    <location>
        <begin position="119"/>
        <end position="140"/>
    </location>
</feature>
<organism evidence="2 3">
    <name type="scientific">Rhamnusium bicolor</name>
    <dbReference type="NCBI Taxonomy" id="1586634"/>
    <lineage>
        <taxon>Eukaryota</taxon>
        <taxon>Metazoa</taxon>
        <taxon>Ecdysozoa</taxon>
        <taxon>Arthropoda</taxon>
        <taxon>Hexapoda</taxon>
        <taxon>Insecta</taxon>
        <taxon>Pterygota</taxon>
        <taxon>Neoptera</taxon>
        <taxon>Endopterygota</taxon>
        <taxon>Coleoptera</taxon>
        <taxon>Polyphaga</taxon>
        <taxon>Cucujiformia</taxon>
        <taxon>Chrysomeloidea</taxon>
        <taxon>Cerambycidae</taxon>
        <taxon>Lepturinae</taxon>
        <taxon>Rhagiini</taxon>
        <taxon>Rhamnusium</taxon>
    </lineage>
</organism>
<keyword evidence="1" id="KW-1133">Transmembrane helix</keyword>
<evidence type="ECO:0000313" key="2">
    <source>
        <dbReference type="EMBL" id="KAJ8927374.1"/>
    </source>
</evidence>
<dbReference type="PANTHER" id="PTHR18966">
    <property type="entry name" value="IONOTROPIC GLUTAMATE RECEPTOR"/>
    <property type="match status" value="1"/>
</dbReference>
<gene>
    <name evidence="2" type="ORF">NQ314_020149</name>
</gene>
<keyword evidence="1" id="KW-0472">Membrane</keyword>
<dbReference type="InterPro" id="IPR015683">
    <property type="entry name" value="Ionotropic_Glu_rcpt"/>
</dbReference>
<keyword evidence="1" id="KW-0812">Transmembrane</keyword>
<name>A0AAV8WLI9_9CUCU</name>
<evidence type="ECO:0000256" key="1">
    <source>
        <dbReference type="SAM" id="Phobius"/>
    </source>
</evidence>
<evidence type="ECO:0008006" key="4">
    <source>
        <dbReference type="Google" id="ProtNLM"/>
    </source>
</evidence>
<dbReference type="EMBL" id="JANEYF010005663">
    <property type="protein sequence ID" value="KAJ8927374.1"/>
    <property type="molecule type" value="Genomic_DNA"/>
</dbReference>